<comment type="function">
    <text evidence="1">Cytosolic CRABPs may regulate the access of retinoic acid to the nuclear retinoic acid receptors.</text>
</comment>
<evidence type="ECO:0000313" key="8">
    <source>
        <dbReference type="EMBL" id="TWW53618.1"/>
    </source>
</evidence>
<dbReference type="GO" id="GO:0019841">
    <property type="term" value="F:retinol binding"/>
    <property type="evidence" value="ECO:0007669"/>
    <property type="project" value="UniProtKB-KW"/>
</dbReference>
<dbReference type="Gene3D" id="2.40.128.20">
    <property type="match status" value="1"/>
</dbReference>
<organism evidence="8 9">
    <name type="scientific">Takifugu flavidus</name>
    <name type="common">sansaifugu</name>
    <dbReference type="NCBI Taxonomy" id="433684"/>
    <lineage>
        <taxon>Eukaryota</taxon>
        <taxon>Metazoa</taxon>
        <taxon>Chordata</taxon>
        <taxon>Craniata</taxon>
        <taxon>Vertebrata</taxon>
        <taxon>Euteleostomi</taxon>
        <taxon>Actinopterygii</taxon>
        <taxon>Neopterygii</taxon>
        <taxon>Teleostei</taxon>
        <taxon>Neoteleostei</taxon>
        <taxon>Acanthomorphata</taxon>
        <taxon>Eupercaria</taxon>
        <taxon>Tetraodontiformes</taxon>
        <taxon>Tetradontoidea</taxon>
        <taxon>Tetraodontidae</taxon>
        <taxon>Takifugu</taxon>
    </lineage>
</organism>
<evidence type="ECO:0000256" key="2">
    <source>
        <dbReference type="ARBA" id="ARBA00008390"/>
    </source>
</evidence>
<dbReference type="GO" id="GO:0016918">
    <property type="term" value="F:retinal binding"/>
    <property type="evidence" value="ECO:0007669"/>
    <property type="project" value="UniProtKB-KW"/>
</dbReference>
<accession>A0A5C6MGD1</accession>
<dbReference type="Proteomes" id="UP000324091">
    <property type="component" value="Unassembled WGS sequence"/>
</dbReference>
<dbReference type="PANTHER" id="PTHR11955">
    <property type="entry name" value="FATTY ACID BINDING PROTEIN"/>
    <property type="match status" value="1"/>
</dbReference>
<evidence type="ECO:0000313" key="9">
    <source>
        <dbReference type="Proteomes" id="UP000324091"/>
    </source>
</evidence>
<keyword evidence="9" id="KW-1185">Reference proteome</keyword>
<evidence type="ECO:0000256" key="3">
    <source>
        <dbReference type="ARBA" id="ARBA00013592"/>
    </source>
</evidence>
<dbReference type="FunFam" id="2.40.128.20:FF:000001">
    <property type="entry name" value="Fatty acid-binding protein, adipocyte"/>
    <property type="match status" value="1"/>
</dbReference>
<keyword evidence="4" id="KW-0845">Vitamin A</keyword>
<evidence type="ECO:0000256" key="6">
    <source>
        <dbReference type="ARBA" id="ARBA00030108"/>
    </source>
</evidence>
<evidence type="ECO:0000256" key="5">
    <source>
        <dbReference type="ARBA" id="ARBA00023072"/>
    </source>
</evidence>
<dbReference type="EMBL" id="RHFK02000605">
    <property type="protein sequence ID" value="TWW53618.1"/>
    <property type="molecule type" value="Genomic_DNA"/>
</dbReference>
<evidence type="ECO:0000256" key="4">
    <source>
        <dbReference type="ARBA" id="ARBA00022893"/>
    </source>
</evidence>
<comment type="caution">
    <text evidence="8">The sequence shown here is derived from an EMBL/GenBank/DDBJ whole genome shotgun (WGS) entry which is preliminary data.</text>
</comment>
<feature type="domain" description="Lipocalin/cytosolic fatty-acid binding" evidence="7">
    <location>
        <begin position="257"/>
        <end position="349"/>
    </location>
</feature>
<evidence type="ECO:0000256" key="1">
    <source>
        <dbReference type="ARBA" id="ARBA00003699"/>
    </source>
</evidence>
<dbReference type="InterPro" id="IPR000566">
    <property type="entry name" value="Lipocln_cytosolic_FA-bd_dom"/>
</dbReference>
<name>A0A5C6MGD1_9TELE</name>
<dbReference type="SUPFAM" id="SSF50814">
    <property type="entry name" value="Lipocalins"/>
    <property type="match status" value="1"/>
</dbReference>
<evidence type="ECO:0000259" key="7">
    <source>
        <dbReference type="Pfam" id="PF00061"/>
    </source>
</evidence>
<comment type="similarity">
    <text evidence="2">Belongs to the calycin superfamily. Fatty-acid binding protein (FABP) family.</text>
</comment>
<gene>
    <name evidence="8" type="ORF">D4764_0122100</name>
</gene>
<reference evidence="8 9" key="1">
    <citation type="submission" date="2019-04" db="EMBL/GenBank/DDBJ databases">
        <title>Chromosome genome assembly for Takifugu flavidus.</title>
        <authorList>
            <person name="Xiao S."/>
        </authorList>
    </citation>
    <scope>NUCLEOTIDE SEQUENCE [LARGE SCALE GENOMIC DNA]</scope>
    <source>
        <strain evidence="8">HTHZ2018</strain>
        <tissue evidence="8">Muscle</tissue>
    </source>
</reference>
<protein>
    <recommendedName>
        <fullName evidence="3">Cellular retinoic acid-binding protein 1</fullName>
    </recommendedName>
    <alternativeName>
        <fullName evidence="6">Cellular retinoic acid-binding protein I</fullName>
    </alternativeName>
</protein>
<sequence length="357" mass="40535">MKRVGHTEVNIQEDADYYLVFCPVKSQIKTEIDEALEGLPDNKAVILVVMHHTFDPDLVIVESRLRELPRNVRLTVDSLFYQGRLLGCNRNDIAWDQIQKTFNIPIPETRNRLEPSNRTKADWDGGTDLFRTGTQNLERGADSKRQVCNRLPDLLLTVDCLFNEGKLLSSKHNKAAYMEIIKLIATSYQGYANKIHVCSSPQKVPAPELCVSFTLVLHQLVISHHHYYGINISRNHLSNTNNPPYFSEQSGTPRQIPSLCVGFATRQVGNVTKPTVIISLEGDKVVVRTQSTFKNTEISFKLGEEFDETTADDRNCKSTVSLEGDKLVHVQKWDGKETTFVREIKDGKMVMVRFCLK</sequence>
<dbReference type="InterPro" id="IPR031259">
    <property type="entry name" value="ILBP"/>
</dbReference>
<dbReference type="Pfam" id="PF00061">
    <property type="entry name" value="Lipocalin"/>
    <property type="match status" value="1"/>
</dbReference>
<proteinExistence type="inferred from homology"/>
<dbReference type="AlphaFoldDB" id="A0A5C6MGD1"/>
<dbReference type="InterPro" id="IPR012674">
    <property type="entry name" value="Calycin"/>
</dbReference>
<keyword evidence="5" id="KW-0683">Retinol-binding</keyword>